<dbReference type="Proteomes" id="UP001519332">
    <property type="component" value="Unassembled WGS sequence"/>
</dbReference>
<evidence type="ECO:0000259" key="1">
    <source>
        <dbReference type="PROSITE" id="PS50943"/>
    </source>
</evidence>
<dbReference type="CDD" id="cd00093">
    <property type="entry name" value="HTH_XRE"/>
    <property type="match status" value="1"/>
</dbReference>
<sequence>MSGQLRTAERIQVGATLKRMRTEVGLGREAAAERLGYTITTISNMEQGRTRVRHADLAALLDLYHAPDDQADDLKEVNREAHRSAGRVPGGGGIQAHQRRAADLIKAARTIRYYSPEMFPGVLQTRDYARAILAPTGHLAEKLEIYLNFRLTLGAVLTRPQQPLGLWVVVSEAALHKNIGGRKVMSSQLQHVAQLCRAQQNVTVQILPLDTREHYSLGATVTIYKFDHKISEIASADTTMGELFFDRDPLVVEAIRNFEDVKLKAFDPLTSVDMIEDFSNRRRIG</sequence>
<proteinExistence type="predicted"/>
<evidence type="ECO:0000313" key="3">
    <source>
        <dbReference type="Proteomes" id="UP001519332"/>
    </source>
</evidence>
<dbReference type="SUPFAM" id="SSF47413">
    <property type="entry name" value="lambda repressor-like DNA-binding domains"/>
    <property type="match status" value="1"/>
</dbReference>
<dbReference type="RefSeq" id="WP_209641930.1">
    <property type="nucleotide sequence ID" value="NZ_JAGINW010000001.1"/>
</dbReference>
<protein>
    <submittedName>
        <fullName evidence="2">Transcriptional regulator with XRE-family HTH domain</fullName>
    </submittedName>
</protein>
<evidence type="ECO:0000313" key="2">
    <source>
        <dbReference type="EMBL" id="MBP2324620.1"/>
    </source>
</evidence>
<dbReference type="SMART" id="SM00530">
    <property type="entry name" value="HTH_XRE"/>
    <property type="match status" value="1"/>
</dbReference>
<dbReference type="Gene3D" id="1.10.260.40">
    <property type="entry name" value="lambda repressor-like DNA-binding domains"/>
    <property type="match status" value="1"/>
</dbReference>
<dbReference type="InterPro" id="IPR043917">
    <property type="entry name" value="DUF5753"/>
</dbReference>
<dbReference type="PROSITE" id="PS50943">
    <property type="entry name" value="HTH_CROC1"/>
    <property type="match status" value="1"/>
</dbReference>
<feature type="domain" description="HTH cro/C1-type" evidence="1">
    <location>
        <begin position="17"/>
        <end position="70"/>
    </location>
</feature>
<organism evidence="2 3">
    <name type="scientific">Kibdelosporangium banguiense</name>
    <dbReference type="NCBI Taxonomy" id="1365924"/>
    <lineage>
        <taxon>Bacteria</taxon>
        <taxon>Bacillati</taxon>
        <taxon>Actinomycetota</taxon>
        <taxon>Actinomycetes</taxon>
        <taxon>Pseudonocardiales</taxon>
        <taxon>Pseudonocardiaceae</taxon>
        <taxon>Kibdelosporangium</taxon>
    </lineage>
</organism>
<name>A0ABS4TKX1_9PSEU</name>
<dbReference type="EMBL" id="JAGINW010000001">
    <property type="protein sequence ID" value="MBP2324620.1"/>
    <property type="molecule type" value="Genomic_DNA"/>
</dbReference>
<accession>A0ABS4TKX1</accession>
<comment type="caution">
    <text evidence="2">The sequence shown here is derived from an EMBL/GenBank/DDBJ whole genome shotgun (WGS) entry which is preliminary data.</text>
</comment>
<gene>
    <name evidence="2" type="ORF">JOF56_005005</name>
</gene>
<dbReference type="InterPro" id="IPR001387">
    <property type="entry name" value="Cro/C1-type_HTH"/>
</dbReference>
<reference evidence="2 3" key="1">
    <citation type="submission" date="2021-03" db="EMBL/GenBank/DDBJ databases">
        <title>Sequencing the genomes of 1000 actinobacteria strains.</title>
        <authorList>
            <person name="Klenk H.-P."/>
        </authorList>
    </citation>
    <scope>NUCLEOTIDE SEQUENCE [LARGE SCALE GENOMIC DNA]</scope>
    <source>
        <strain evidence="2 3">DSM 46670</strain>
    </source>
</reference>
<dbReference type="Pfam" id="PF13560">
    <property type="entry name" value="HTH_31"/>
    <property type="match status" value="1"/>
</dbReference>
<dbReference type="InterPro" id="IPR010982">
    <property type="entry name" value="Lambda_DNA-bd_dom_sf"/>
</dbReference>
<keyword evidence="3" id="KW-1185">Reference proteome</keyword>
<dbReference type="Pfam" id="PF19054">
    <property type="entry name" value="DUF5753"/>
    <property type="match status" value="1"/>
</dbReference>